<dbReference type="PANTHER" id="PTHR10907">
    <property type="entry name" value="REGUCALCIN"/>
    <property type="match status" value="1"/>
</dbReference>
<accession>A0ABS6WL06</accession>
<dbReference type="RefSeq" id="WP_219200386.1">
    <property type="nucleotide sequence ID" value="NZ_JAHWQX010000001.1"/>
</dbReference>
<comment type="caution">
    <text evidence="2">The sequence shown here is derived from an EMBL/GenBank/DDBJ whole genome shotgun (WGS) entry which is preliminary data.</text>
</comment>
<dbReference type="InterPro" id="IPR013658">
    <property type="entry name" value="SGL"/>
</dbReference>
<organism evidence="2 3">
    <name type="scientific">Pseudohoeflea coraliihabitans</name>
    <dbReference type="NCBI Taxonomy" id="2860393"/>
    <lineage>
        <taxon>Bacteria</taxon>
        <taxon>Pseudomonadati</taxon>
        <taxon>Pseudomonadota</taxon>
        <taxon>Alphaproteobacteria</taxon>
        <taxon>Hyphomicrobiales</taxon>
        <taxon>Rhizobiaceae</taxon>
        <taxon>Pseudohoeflea</taxon>
    </lineage>
</organism>
<dbReference type="Proteomes" id="UP001430804">
    <property type="component" value="Unassembled WGS sequence"/>
</dbReference>
<dbReference type="PANTHER" id="PTHR10907:SF47">
    <property type="entry name" value="REGUCALCIN"/>
    <property type="match status" value="1"/>
</dbReference>
<dbReference type="EMBL" id="JAHWQX010000001">
    <property type="protein sequence ID" value="MBW3096628.1"/>
    <property type="molecule type" value="Genomic_DNA"/>
</dbReference>
<proteinExistence type="predicted"/>
<dbReference type="Pfam" id="PF08450">
    <property type="entry name" value="SGL"/>
    <property type="match status" value="1"/>
</dbReference>
<name>A0ABS6WL06_9HYPH</name>
<feature type="domain" description="SMP-30/Gluconolactonase/LRE-like region" evidence="1">
    <location>
        <begin position="14"/>
        <end position="256"/>
    </location>
</feature>
<evidence type="ECO:0000313" key="3">
    <source>
        <dbReference type="Proteomes" id="UP001430804"/>
    </source>
</evidence>
<protein>
    <submittedName>
        <fullName evidence="2">SMP-30/gluconolactonase/LRE family protein</fullName>
    </submittedName>
</protein>
<evidence type="ECO:0000259" key="1">
    <source>
        <dbReference type="Pfam" id="PF08450"/>
    </source>
</evidence>
<reference evidence="2" key="1">
    <citation type="submission" date="2021-07" db="EMBL/GenBank/DDBJ databases">
        <title>Pseudohoeflea marina sp. nov. a polyhydroxyalcanoate-producing bacterium.</title>
        <authorList>
            <person name="Zheng W."/>
            <person name="Yu S."/>
            <person name="Huang Y."/>
        </authorList>
    </citation>
    <scope>NUCLEOTIDE SEQUENCE</scope>
    <source>
        <strain evidence="2">DP4N28-3</strain>
    </source>
</reference>
<gene>
    <name evidence="2" type="ORF">KY465_04990</name>
</gene>
<keyword evidence="3" id="KW-1185">Reference proteome</keyword>
<sequence>MPEVHVLTDTPDILGEGPQWNAEDGRLYWVDAFAPAIRRIDPETRIVESFAMPCDIGSFVFARGGGLVAGMRSGFNHVELAGQTVTPIVNPLGDDPRLLLNDGKCDRAGRYWCASAHSDFLGRSSVLYRLDGDFSVRQMDDGFIIGNGIAFSPDDSRMYFADSRDEKVWVYDFELASGAISNRRLFFSTAEIEGRVDGATCDRDGNYWCALVHGAAVACLSPKGEMIAHISVPAKHPTMVTFGGADMRSLYVTTATAMLTENERSEWPEAGKLLRIDGTGAQGIVEPRFDHNFTEKKGAARCQPF</sequence>
<evidence type="ECO:0000313" key="2">
    <source>
        <dbReference type="EMBL" id="MBW3096628.1"/>
    </source>
</evidence>